<dbReference type="RefSeq" id="WP_416342684.1">
    <property type="nucleotide sequence ID" value="NZ_JALQCY010000001.1"/>
</dbReference>
<accession>A0ABT0J008</accession>
<keyword evidence="2" id="KW-1185">Reference proteome</keyword>
<name>A0ABT0J008_9MICO</name>
<proteinExistence type="predicted"/>
<dbReference type="EMBL" id="JALQCY010000001">
    <property type="protein sequence ID" value="MCK9792837.1"/>
    <property type="molecule type" value="Genomic_DNA"/>
</dbReference>
<organism evidence="1 2">
    <name type="scientific">Isoptericola peretonis</name>
    <dbReference type="NCBI Taxonomy" id="2918523"/>
    <lineage>
        <taxon>Bacteria</taxon>
        <taxon>Bacillati</taxon>
        <taxon>Actinomycetota</taxon>
        <taxon>Actinomycetes</taxon>
        <taxon>Micrococcales</taxon>
        <taxon>Promicromonosporaceae</taxon>
        <taxon>Isoptericola</taxon>
    </lineage>
</organism>
<comment type="caution">
    <text evidence="1">The sequence shown here is derived from an EMBL/GenBank/DDBJ whole genome shotgun (WGS) entry which is preliminary data.</text>
</comment>
<evidence type="ECO:0000313" key="2">
    <source>
        <dbReference type="Proteomes" id="UP001651050"/>
    </source>
</evidence>
<reference evidence="1 2" key="1">
    <citation type="submission" date="2022-02" db="EMBL/GenBank/DDBJ databases">
        <title>The car tank lid bacteriome: a reservoir of bacteria with potential in bioremediation of fuel.</title>
        <authorList>
            <person name="Vidal-Verdu A."/>
            <person name="Gomez-Martinez D."/>
            <person name="Latorre-Perez A."/>
            <person name="Pereto J."/>
            <person name="Porcar M."/>
        </authorList>
    </citation>
    <scope>NUCLEOTIDE SEQUENCE [LARGE SCALE GENOMIC DNA]</scope>
    <source>
        <strain evidence="1 2">4D.3</strain>
    </source>
</reference>
<evidence type="ECO:0008006" key="3">
    <source>
        <dbReference type="Google" id="ProtNLM"/>
    </source>
</evidence>
<evidence type="ECO:0000313" key="1">
    <source>
        <dbReference type="EMBL" id="MCK9792837.1"/>
    </source>
</evidence>
<protein>
    <recommendedName>
        <fullName evidence="3">DUF892 family protein</fullName>
    </recommendedName>
</protein>
<dbReference type="Proteomes" id="UP001651050">
    <property type="component" value="Unassembled WGS sequence"/>
</dbReference>
<gene>
    <name evidence="1" type="ORF">M1843_03625</name>
</gene>
<sequence length="160" mass="18043">MRIGLALAELHRAENDLAQELLRVSERHRVDHETYHVARDVAAWSQRHVREVAEIGRRYGQDLDPEPEHESSLGRGLRDRASTLLGREGPAELLMLRDLRGVFTRASGVSVDWEMLAQAAQGVKHAELLALASRCHADTLRQVRWANARIKESSTQILVS</sequence>